<feature type="compositionally biased region" description="Acidic residues" evidence="1">
    <location>
        <begin position="33"/>
        <end position="43"/>
    </location>
</feature>
<sequence>MGKTATQPAGPPAYRDHPDHAETASMASAVLLEDVDSFPDEELPSYTDTPFPADSNSSIAPHIPLSGRPFYQPPPEPPFSSHDLSYTEYRTRFPNYSNDASTLCTFIIQQLHYPASYFVELWGTHTETRRNGNKETKDKITDFHIRINLTYLLGPPGSGTIEYLPDNKRGYRGTIIPCLPPNKGISLDEEVGEDDLSTWCKRYVADPAKIKSFILKREIINHDTKKQEQLLRSAIAETNYRGHVSVQFPKQHERVVIYSPGTINQWRMTVWIRWLFYLTFTWIFAWPVLFFLTSRYEVVKGVFQYADNPPDSNPRCPTVMSEVAWFHRWESAIKRAALARMVNKDGTCLDEEYREATERADARGEVMGRTPEIPRTGNAFADSALGVIGQGLRVAEGFSSARGWGADC</sequence>
<protein>
    <submittedName>
        <fullName evidence="3">Uncharacterized protein</fullName>
    </submittedName>
</protein>
<evidence type="ECO:0000313" key="3">
    <source>
        <dbReference type="EMBL" id="PMD22322.1"/>
    </source>
</evidence>
<keyword evidence="2" id="KW-0472">Membrane</keyword>
<dbReference type="Proteomes" id="UP000235672">
    <property type="component" value="Unassembled WGS sequence"/>
</dbReference>
<proteinExistence type="predicted"/>
<evidence type="ECO:0000256" key="1">
    <source>
        <dbReference type="SAM" id="MobiDB-lite"/>
    </source>
</evidence>
<dbReference type="EMBL" id="KZ613478">
    <property type="protein sequence ID" value="PMD22322.1"/>
    <property type="molecule type" value="Genomic_DNA"/>
</dbReference>
<organism evidence="3 4">
    <name type="scientific">Hyaloscypha hepaticicola</name>
    <dbReference type="NCBI Taxonomy" id="2082293"/>
    <lineage>
        <taxon>Eukaryota</taxon>
        <taxon>Fungi</taxon>
        <taxon>Dikarya</taxon>
        <taxon>Ascomycota</taxon>
        <taxon>Pezizomycotina</taxon>
        <taxon>Leotiomycetes</taxon>
        <taxon>Helotiales</taxon>
        <taxon>Hyaloscyphaceae</taxon>
        <taxon>Hyaloscypha</taxon>
    </lineage>
</organism>
<keyword evidence="2" id="KW-0812">Transmembrane</keyword>
<dbReference type="PANTHER" id="PTHR37848:SF1">
    <property type="entry name" value="SUN DOMAIN-CONTAINING PROTEIN"/>
    <property type="match status" value="1"/>
</dbReference>
<dbReference type="PANTHER" id="PTHR37848">
    <property type="entry name" value="EXPRESSED PROTEIN"/>
    <property type="match status" value="1"/>
</dbReference>
<keyword evidence="2" id="KW-1133">Transmembrane helix</keyword>
<dbReference type="AlphaFoldDB" id="A0A2J6Q7V4"/>
<reference evidence="3 4" key="1">
    <citation type="submission" date="2016-05" db="EMBL/GenBank/DDBJ databases">
        <title>A degradative enzymes factory behind the ericoid mycorrhizal symbiosis.</title>
        <authorList>
            <consortium name="DOE Joint Genome Institute"/>
            <person name="Martino E."/>
            <person name="Morin E."/>
            <person name="Grelet G."/>
            <person name="Kuo A."/>
            <person name="Kohler A."/>
            <person name="Daghino S."/>
            <person name="Barry K."/>
            <person name="Choi C."/>
            <person name="Cichocki N."/>
            <person name="Clum A."/>
            <person name="Copeland A."/>
            <person name="Hainaut M."/>
            <person name="Haridas S."/>
            <person name="Labutti K."/>
            <person name="Lindquist E."/>
            <person name="Lipzen A."/>
            <person name="Khouja H.-R."/>
            <person name="Murat C."/>
            <person name="Ohm R."/>
            <person name="Olson A."/>
            <person name="Spatafora J."/>
            <person name="Veneault-Fourrey C."/>
            <person name="Henrissat B."/>
            <person name="Grigoriev I."/>
            <person name="Martin F."/>
            <person name="Perotto S."/>
        </authorList>
    </citation>
    <scope>NUCLEOTIDE SEQUENCE [LARGE SCALE GENOMIC DNA]</scope>
    <source>
        <strain evidence="3 4">UAMH 7357</strain>
    </source>
</reference>
<evidence type="ECO:0000313" key="4">
    <source>
        <dbReference type="Proteomes" id="UP000235672"/>
    </source>
</evidence>
<dbReference type="OrthoDB" id="203796at2759"/>
<evidence type="ECO:0000256" key="2">
    <source>
        <dbReference type="SAM" id="Phobius"/>
    </source>
</evidence>
<gene>
    <name evidence="3" type="ORF">NA56DRAFT_99037</name>
</gene>
<feature type="transmembrane region" description="Helical" evidence="2">
    <location>
        <begin position="274"/>
        <end position="292"/>
    </location>
</feature>
<feature type="region of interest" description="Disordered" evidence="1">
    <location>
        <begin position="1"/>
        <end position="79"/>
    </location>
</feature>
<accession>A0A2J6Q7V4</accession>
<keyword evidence="4" id="KW-1185">Reference proteome</keyword>
<name>A0A2J6Q7V4_9HELO</name>